<accession>A0ABU3QJ36</accession>
<sequence>MKREPGPLTLSEDDRRVVAVWAADCAERTLPLFEARAPHDTRPRDAVDGARAFARGELRVGRLRALAAAAHAAAREVGEPAAEAAARAAGHAAAVAHMASHARGVAYAAKAAGLAAPDDPDATADEARRQHERTTPDVRRVLRRLPPAQEGGGLLGALVRDLHAHAAAIP</sequence>
<gene>
    <name evidence="3" type="ORF">RND61_12030</name>
</gene>
<dbReference type="Proteomes" id="UP001250181">
    <property type="component" value="Unassembled WGS sequence"/>
</dbReference>
<feature type="region of interest" description="Disordered" evidence="1">
    <location>
        <begin position="116"/>
        <end position="139"/>
    </location>
</feature>
<dbReference type="RefSeq" id="WP_315877874.1">
    <property type="nucleotide sequence ID" value="NZ_JAWCTQ010000012.1"/>
</dbReference>
<evidence type="ECO:0000259" key="2">
    <source>
        <dbReference type="Pfam" id="PF21805"/>
    </source>
</evidence>
<name>A0ABU3QJ36_9ACTN</name>
<feature type="compositionally biased region" description="Basic and acidic residues" evidence="1">
    <location>
        <begin position="125"/>
        <end position="139"/>
    </location>
</feature>
<organism evidence="3 4">
    <name type="scientific">Streptomyces tamarix</name>
    <dbReference type="NCBI Taxonomy" id="3078565"/>
    <lineage>
        <taxon>Bacteria</taxon>
        <taxon>Bacillati</taxon>
        <taxon>Actinomycetota</taxon>
        <taxon>Actinomycetes</taxon>
        <taxon>Kitasatosporales</taxon>
        <taxon>Streptomycetaceae</taxon>
        <taxon>Streptomyces</taxon>
    </lineage>
</organism>
<dbReference type="EMBL" id="JAWCTQ010000012">
    <property type="protein sequence ID" value="MDT9682793.1"/>
    <property type="molecule type" value="Genomic_DNA"/>
</dbReference>
<feature type="domain" description="Imm-5-like" evidence="2">
    <location>
        <begin position="9"/>
        <end position="133"/>
    </location>
</feature>
<dbReference type="InterPro" id="IPR048667">
    <property type="entry name" value="Imm5-like"/>
</dbReference>
<evidence type="ECO:0000313" key="3">
    <source>
        <dbReference type="EMBL" id="MDT9682793.1"/>
    </source>
</evidence>
<proteinExistence type="predicted"/>
<dbReference type="Pfam" id="PF21805">
    <property type="entry name" value="Imm5_like"/>
    <property type="match status" value="1"/>
</dbReference>
<evidence type="ECO:0000256" key="1">
    <source>
        <dbReference type="SAM" id="MobiDB-lite"/>
    </source>
</evidence>
<reference evidence="3 4" key="1">
    <citation type="submission" date="2023-09" db="EMBL/GenBank/DDBJ databases">
        <title>Streptomyces sp. nov.: A antagonism against Alternaria gaisen Producing Streptochlin, Isolated from Tamarix root soil.</title>
        <authorList>
            <person name="Chen Y."/>
        </authorList>
    </citation>
    <scope>NUCLEOTIDE SEQUENCE [LARGE SCALE GENOMIC DNA]</scope>
    <source>
        <strain evidence="3 4">TRM76323</strain>
    </source>
</reference>
<keyword evidence="4" id="KW-1185">Reference proteome</keyword>
<comment type="caution">
    <text evidence="3">The sequence shown here is derived from an EMBL/GenBank/DDBJ whole genome shotgun (WGS) entry which is preliminary data.</text>
</comment>
<protein>
    <recommendedName>
        <fullName evidence="2">Imm-5-like domain-containing protein</fullName>
    </recommendedName>
</protein>
<evidence type="ECO:0000313" key="4">
    <source>
        <dbReference type="Proteomes" id="UP001250181"/>
    </source>
</evidence>